<evidence type="ECO:0000256" key="8">
    <source>
        <dbReference type="ARBA" id="ARBA00047683"/>
    </source>
</evidence>
<organism evidence="11">
    <name type="scientific">uncultured Helicobacter sp</name>
    <dbReference type="NCBI Taxonomy" id="175537"/>
    <lineage>
        <taxon>Bacteria</taxon>
        <taxon>Pseudomonadati</taxon>
        <taxon>Campylobacterota</taxon>
        <taxon>Epsilonproteobacteria</taxon>
        <taxon>Campylobacterales</taxon>
        <taxon>Helicobacteraceae</taxon>
        <taxon>Helicobacter</taxon>
        <taxon>environmental samples</taxon>
    </lineage>
</organism>
<dbReference type="Gene3D" id="3.60.120.10">
    <property type="entry name" value="Anthranilate synthase"/>
    <property type="match status" value="1"/>
</dbReference>
<proteinExistence type="predicted"/>
<evidence type="ECO:0000256" key="7">
    <source>
        <dbReference type="ARBA" id="ARBA00025634"/>
    </source>
</evidence>
<dbReference type="PANTHER" id="PTHR11236">
    <property type="entry name" value="AMINOBENZOATE/ANTHRANILATE SYNTHASE"/>
    <property type="match status" value="1"/>
</dbReference>
<dbReference type="GO" id="GO:0046872">
    <property type="term" value="F:metal ion binding"/>
    <property type="evidence" value="ECO:0007669"/>
    <property type="project" value="UniProtKB-KW"/>
</dbReference>
<dbReference type="InterPro" id="IPR005801">
    <property type="entry name" value="ADC_synthase"/>
</dbReference>
<evidence type="ECO:0000256" key="1">
    <source>
        <dbReference type="ARBA" id="ARBA00001946"/>
    </source>
</evidence>
<name>A0A650EJL8_9HELI</name>
<dbReference type="InterPro" id="IPR006805">
    <property type="entry name" value="Anth_synth_I_N"/>
</dbReference>
<evidence type="ECO:0000256" key="6">
    <source>
        <dbReference type="ARBA" id="ARBA00023239"/>
    </source>
</evidence>
<dbReference type="EMBL" id="MN577567">
    <property type="protein sequence ID" value="QGT49930.1"/>
    <property type="molecule type" value="Genomic_DNA"/>
</dbReference>
<dbReference type="GO" id="GO:0004049">
    <property type="term" value="F:anthranilate synthase activity"/>
    <property type="evidence" value="ECO:0007669"/>
    <property type="project" value="UniProtKB-EC"/>
</dbReference>
<feature type="domain" description="Anthranilate synthase component I N-terminal" evidence="10">
    <location>
        <begin position="21"/>
        <end position="172"/>
    </location>
</feature>
<comment type="cofactor">
    <cofactor evidence="1">
        <name>Mg(2+)</name>
        <dbReference type="ChEBI" id="CHEBI:18420"/>
    </cofactor>
</comment>
<accession>A0A650EJL8</accession>
<comment type="catalytic activity">
    <reaction evidence="8">
        <text>chorismate + L-glutamine = anthranilate + pyruvate + L-glutamate + H(+)</text>
        <dbReference type="Rhea" id="RHEA:21732"/>
        <dbReference type="ChEBI" id="CHEBI:15361"/>
        <dbReference type="ChEBI" id="CHEBI:15378"/>
        <dbReference type="ChEBI" id="CHEBI:16567"/>
        <dbReference type="ChEBI" id="CHEBI:29748"/>
        <dbReference type="ChEBI" id="CHEBI:29985"/>
        <dbReference type="ChEBI" id="CHEBI:58359"/>
        <dbReference type="EC" id="4.1.3.27"/>
    </reaction>
</comment>
<evidence type="ECO:0000256" key="4">
    <source>
        <dbReference type="ARBA" id="ARBA00022723"/>
    </source>
</evidence>
<evidence type="ECO:0000256" key="3">
    <source>
        <dbReference type="ARBA" id="ARBA00020653"/>
    </source>
</evidence>
<dbReference type="PANTHER" id="PTHR11236:SF48">
    <property type="entry name" value="ISOCHORISMATE SYNTHASE MENF"/>
    <property type="match status" value="1"/>
</dbReference>
<dbReference type="Pfam" id="PF00425">
    <property type="entry name" value="Chorismate_bind"/>
    <property type="match status" value="1"/>
</dbReference>
<dbReference type="InterPro" id="IPR019999">
    <property type="entry name" value="Anth_synth_I-like"/>
</dbReference>
<comment type="function">
    <text evidence="7">Part of a heterotetrameric complex that catalyzes the two-step biosynthesis of anthranilate, an intermediate in the biosynthesis of L-tryptophan. In the first step, the glutamine-binding beta subunit (TrpG) of anthranilate synthase (AS) provides the glutamine amidotransferase activity which generates ammonia as a substrate that, along with chorismate, is used in the second step, catalyzed by the large alpha subunit of AS (TrpE) to produce anthranilate. In the absence of TrpG, TrpE can synthesize anthranilate directly from chorismate and high concentrations of ammonia.</text>
</comment>
<gene>
    <name evidence="11" type="primary">trpE</name>
    <name evidence="11" type="ORF">Helico4rc_0490</name>
</gene>
<dbReference type="Pfam" id="PF04715">
    <property type="entry name" value="Anth_synt_I_N"/>
    <property type="match status" value="1"/>
</dbReference>
<protein>
    <recommendedName>
        <fullName evidence="3">Anthranilate synthase component 1</fullName>
    </recommendedName>
</protein>
<evidence type="ECO:0000313" key="11">
    <source>
        <dbReference type="EMBL" id="QGT49930.1"/>
    </source>
</evidence>
<dbReference type="SUPFAM" id="SSF56322">
    <property type="entry name" value="ADC synthase"/>
    <property type="match status" value="1"/>
</dbReference>
<comment type="subunit">
    <text evidence="2">Heterotetramer consisting of two non-identical subunits: a beta subunit (TrpG) and a large alpha subunit (TrpE).</text>
</comment>
<evidence type="ECO:0000259" key="10">
    <source>
        <dbReference type="Pfam" id="PF04715"/>
    </source>
</evidence>
<evidence type="ECO:0000256" key="5">
    <source>
        <dbReference type="ARBA" id="ARBA00022842"/>
    </source>
</evidence>
<keyword evidence="4" id="KW-0479">Metal-binding</keyword>
<dbReference type="InterPro" id="IPR015890">
    <property type="entry name" value="Chorismate_C"/>
</dbReference>
<dbReference type="GO" id="GO:0000162">
    <property type="term" value="P:L-tryptophan biosynthetic process"/>
    <property type="evidence" value="ECO:0007669"/>
    <property type="project" value="TreeGrafter"/>
</dbReference>
<dbReference type="PRINTS" id="PR00095">
    <property type="entry name" value="ANTSNTHASEI"/>
</dbReference>
<keyword evidence="5" id="KW-0460">Magnesium</keyword>
<feature type="domain" description="Chorismate-utilising enzyme C-terminal" evidence="9">
    <location>
        <begin position="221"/>
        <end position="479"/>
    </location>
</feature>
<evidence type="ECO:0000256" key="2">
    <source>
        <dbReference type="ARBA" id="ARBA00011575"/>
    </source>
</evidence>
<reference evidence="11" key="1">
    <citation type="journal article" date="2020" name="J. ISSAAS">
        <title>Lactobacilli and other gastrointestinal microbiota of Peromyscus leucopus, reservoir host for agents of Lyme disease and other zoonoses in North America.</title>
        <authorList>
            <person name="Milovic A."/>
            <person name="Bassam K."/>
            <person name="Shao H."/>
            <person name="Chatzistamou I."/>
            <person name="Tufts D.M."/>
            <person name="Diuk-Wasser M."/>
            <person name="Barbour A.G."/>
        </authorList>
    </citation>
    <scope>NUCLEOTIDE SEQUENCE</scope>
    <source>
        <strain evidence="11">LL4</strain>
    </source>
</reference>
<keyword evidence="6 11" id="KW-0456">Lyase</keyword>
<sequence length="491" mass="55247">MMFDFTNTIRAQIAHKEILCDNLTPLNVLDQLGAKVLLESAYNETGKDRYSILILNEAFRIYKENGGYYLVCAGEKKALQEVLAGLGEAQKNEQLDFLSCLAYFREFAPKVESLPQGLPLPLGGAGYLGYEFFSEIEDIAFKNPALYDAPECAFIFGRDFLIFDHLFDRLHIVSVSYEHEKEEVNVQEKVEKISLALDLIHISKTQMPTNTESHITSAAKQETYEKMVLTIQDEIYKGNLLQCVPSQSMQVASNLTPLQAYRNLRHQNPSPYMFYYDFDDFIILGASPEIMVRLKSVNDKSIFTIRPIAGTSPRGANVAQDLELEQKLLADPKENAEHLMLVDLARNDAGKVSVGGGVRVVAQNQIERYSRVMHIVSEVQGELDTKRFKKRDVLKAVFPAGTLSGAPKIQAIKTIESLESHKRGIYGGAIGYFNRDEDMDFAITIRTSVYQNGVYYLQSGGGIVYDSIPHTEFIETQNKVRSMLDMLGIKE</sequence>
<evidence type="ECO:0000259" key="9">
    <source>
        <dbReference type="Pfam" id="PF00425"/>
    </source>
</evidence>
<dbReference type="AlphaFoldDB" id="A0A650EJL8"/>